<comment type="caution">
    <text evidence="1">The sequence shown here is derived from an EMBL/GenBank/DDBJ whole genome shotgun (WGS) entry which is preliminary data.</text>
</comment>
<keyword evidence="2" id="KW-1185">Reference proteome</keyword>
<accession>A0AAN9M069</accession>
<evidence type="ECO:0000313" key="1">
    <source>
        <dbReference type="EMBL" id="KAK7343333.1"/>
    </source>
</evidence>
<name>A0AAN9M069_CANGL</name>
<dbReference type="AlphaFoldDB" id="A0AAN9M069"/>
<organism evidence="1 2">
    <name type="scientific">Canavalia gladiata</name>
    <name type="common">Sword bean</name>
    <name type="synonym">Dolichos gladiatus</name>
    <dbReference type="NCBI Taxonomy" id="3824"/>
    <lineage>
        <taxon>Eukaryota</taxon>
        <taxon>Viridiplantae</taxon>
        <taxon>Streptophyta</taxon>
        <taxon>Embryophyta</taxon>
        <taxon>Tracheophyta</taxon>
        <taxon>Spermatophyta</taxon>
        <taxon>Magnoliopsida</taxon>
        <taxon>eudicotyledons</taxon>
        <taxon>Gunneridae</taxon>
        <taxon>Pentapetalae</taxon>
        <taxon>rosids</taxon>
        <taxon>fabids</taxon>
        <taxon>Fabales</taxon>
        <taxon>Fabaceae</taxon>
        <taxon>Papilionoideae</taxon>
        <taxon>50 kb inversion clade</taxon>
        <taxon>NPAAA clade</taxon>
        <taxon>indigoferoid/millettioid clade</taxon>
        <taxon>Phaseoleae</taxon>
        <taxon>Canavalia</taxon>
    </lineage>
</organism>
<gene>
    <name evidence="1" type="ORF">VNO77_11990</name>
</gene>
<proteinExistence type="predicted"/>
<evidence type="ECO:0000313" key="2">
    <source>
        <dbReference type="Proteomes" id="UP001367508"/>
    </source>
</evidence>
<sequence length="69" mass="7908">MLLLSGICGDCFPNVCCLFHNLIYFAQVSDNDFGYQSSLYRARLNDAVRTPAELEKHGEWTEVDHHAQF</sequence>
<dbReference type="Proteomes" id="UP001367508">
    <property type="component" value="Unassembled WGS sequence"/>
</dbReference>
<reference evidence="1 2" key="1">
    <citation type="submission" date="2024-01" db="EMBL/GenBank/DDBJ databases">
        <title>The genomes of 5 underutilized Papilionoideae crops provide insights into root nodulation and disease resistanc.</title>
        <authorList>
            <person name="Jiang F."/>
        </authorList>
    </citation>
    <scope>NUCLEOTIDE SEQUENCE [LARGE SCALE GENOMIC DNA]</scope>
    <source>
        <strain evidence="1">LVBAO_FW01</strain>
        <tissue evidence="1">Leaves</tissue>
    </source>
</reference>
<dbReference type="EMBL" id="JAYMYQ010000003">
    <property type="protein sequence ID" value="KAK7343333.1"/>
    <property type="molecule type" value="Genomic_DNA"/>
</dbReference>
<protein>
    <submittedName>
        <fullName evidence="1">Uncharacterized protein</fullName>
    </submittedName>
</protein>